<gene>
    <name evidence="3" type="ORF">EB796_002384</name>
</gene>
<sequence>MDLEKDSTQIEAYKQKVRRLNLALAATWIALLCLVGFNIHLYWRLTSSSQEISPALTRVVAKIATDNLRKRFEEGERILARVKRGDDKDDRGTANSFRSCRVVYETACGYRKRRSTDQKSDDSEEVFTCSPSPSLTDSDAELTVNYDTENNNIVGGGACIPRAVVTCAA</sequence>
<evidence type="ECO:0000256" key="1">
    <source>
        <dbReference type="SAM" id="MobiDB-lite"/>
    </source>
</evidence>
<evidence type="ECO:0000256" key="2">
    <source>
        <dbReference type="SAM" id="Phobius"/>
    </source>
</evidence>
<evidence type="ECO:0000313" key="3">
    <source>
        <dbReference type="EMBL" id="KAF6039315.1"/>
    </source>
</evidence>
<dbReference type="Proteomes" id="UP000593567">
    <property type="component" value="Unassembled WGS sequence"/>
</dbReference>
<reference evidence="3" key="1">
    <citation type="submission" date="2020-06" db="EMBL/GenBank/DDBJ databases">
        <title>Draft genome of Bugula neritina, a colonial animal packing powerful symbionts and potential medicines.</title>
        <authorList>
            <person name="Rayko M."/>
        </authorList>
    </citation>
    <scope>NUCLEOTIDE SEQUENCE [LARGE SCALE GENOMIC DNA]</scope>
    <source>
        <strain evidence="3">Kwan_BN1</strain>
    </source>
</reference>
<feature type="transmembrane region" description="Helical" evidence="2">
    <location>
        <begin position="20"/>
        <end position="43"/>
    </location>
</feature>
<proteinExistence type="predicted"/>
<evidence type="ECO:0000313" key="4">
    <source>
        <dbReference type="Proteomes" id="UP000593567"/>
    </source>
</evidence>
<comment type="caution">
    <text evidence="3">The sequence shown here is derived from an EMBL/GenBank/DDBJ whole genome shotgun (WGS) entry which is preliminary data.</text>
</comment>
<name>A0A7J7KMD0_BUGNE</name>
<organism evidence="3 4">
    <name type="scientific">Bugula neritina</name>
    <name type="common">Brown bryozoan</name>
    <name type="synonym">Sertularia neritina</name>
    <dbReference type="NCBI Taxonomy" id="10212"/>
    <lineage>
        <taxon>Eukaryota</taxon>
        <taxon>Metazoa</taxon>
        <taxon>Spiralia</taxon>
        <taxon>Lophotrochozoa</taxon>
        <taxon>Bryozoa</taxon>
        <taxon>Gymnolaemata</taxon>
        <taxon>Cheilostomatida</taxon>
        <taxon>Flustrina</taxon>
        <taxon>Buguloidea</taxon>
        <taxon>Bugulidae</taxon>
        <taxon>Bugula</taxon>
    </lineage>
</organism>
<dbReference type="EMBL" id="VXIV02000278">
    <property type="protein sequence ID" value="KAF6039315.1"/>
    <property type="molecule type" value="Genomic_DNA"/>
</dbReference>
<keyword evidence="2" id="KW-0472">Membrane</keyword>
<dbReference type="AlphaFoldDB" id="A0A7J7KMD0"/>
<keyword evidence="2" id="KW-0812">Transmembrane</keyword>
<accession>A0A7J7KMD0</accession>
<protein>
    <submittedName>
        <fullName evidence="3">Uncharacterized protein</fullName>
    </submittedName>
</protein>
<feature type="region of interest" description="Disordered" evidence="1">
    <location>
        <begin position="114"/>
        <end position="134"/>
    </location>
</feature>
<keyword evidence="4" id="KW-1185">Reference proteome</keyword>
<keyword evidence="2" id="KW-1133">Transmembrane helix</keyword>